<evidence type="ECO:0000313" key="8">
    <source>
        <dbReference type="Proteomes" id="UP001234989"/>
    </source>
</evidence>
<dbReference type="InterPro" id="IPR003340">
    <property type="entry name" value="B3_DNA-bd"/>
</dbReference>
<keyword evidence="2" id="KW-0805">Transcription regulation</keyword>
<evidence type="ECO:0000256" key="3">
    <source>
        <dbReference type="ARBA" id="ARBA00023125"/>
    </source>
</evidence>
<evidence type="ECO:0000256" key="2">
    <source>
        <dbReference type="ARBA" id="ARBA00023015"/>
    </source>
</evidence>
<sequence>MTEEVTETVLLKGHCGKNWNLKLREDENGTFFHGADWKKFQKKQHFEGGYLEEFKKRKEGEKEERSRFLQFSRGFRQGSDPKRYGLVPGSPAPVFIPSFDPSEFF</sequence>
<accession>A0AAF0PTF1</accession>
<keyword evidence="3" id="KW-0238">DNA-binding</keyword>
<keyword evidence="8" id="KW-1185">Reference proteome</keyword>
<keyword evidence="4" id="KW-0804">Transcription</keyword>
<evidence type="ECO:0000313" key="7">
    <source>
        <dbReference type="EMBL" id="WMV10412.1"/>
    </source>
</evidence>
<dbReference type="AlphaFoldDB" id="A0AAF0PTF1"/>
<evidence type="ECO:0000259" key="6">
    <source>
        <dbReference type="PROSITE" id="PS50863"/>
    </source>
</evidence>
<dbReference type="EMBL" id="CP133612">
    <property type="protein sequence ID" value="WMV10412.1"/>
    <property type="molecule type" value="Genomic_DNA"/>
</dbReference>
<protein>
    <recommendedName>
        <fullName evidence="6">TF-B3 domain-containing protein</fullName>
    </recommendedName>
</protein>
<dbReference type="GO" id="GO:0005634">
    <property type="term" value="C:nucleus"/>
    <property type="evidence" value="ECO:0007669"/>
    <property type="project" value="UniProtKB-SubCell"/>
</dbReference>
<evidence type="ECO:0000256" key="1">
    <source>
        <dbReference type="ARBA" id="ARBA00004123"/>
    </source>
</evidence>
<keyword evidence="5" id="KW-0539">Nucleus</keyword>
<dbReference type="InterPro" id="IPR015300">
    <property type="entry name" value="DNA-bd_pseudobarrel_sf"/>
</dbReference>
<evidence type="ECO:0000256" key="4">
    <source>
        <dbReference type="ARBA" id="ARBA00023163"/>
    </source>
</evidence>
<gene>
    <name evidence="7" type="ORF">MTR67_003797</name>
</gene>
<dbReference type="Proteomes" id="UP001234989">
    <property type="component" value="Chromosome 1"/>
</dbReference>
<name>A0AAF0PTF1_SOLVR</name>
<organism evidence="7 8">
    <name type="scientific">Solanum verrucosum</name>
    <dbReference type="NCBI Taxonomy" id="315347"/>
    <lineage>
        <taxon>Eukaryota</taxon>
        <taxon>Viridiplantae</taxon>
        <taxon>Streptophyta</taxon>
        <taxon>Embryophyta</taxon>
        <taxon>Tracheophyta</taxon>
        <taxon>Spermatophyta</taxon>
        <taxon>Magnoliopsida</taxon>
        <taxon>eudicotyledons</taxon>
        <taxon>Gunneridae</taxon>
        <taxon>Pentapetalae</taxon>
        <taxon>asterids</taxon>
        <taxon>lamiids</taxon>
        <taxon>Solanales</taxon>
        <taxon>Solanaceae</taxon>
        <taxon>Solanoideae</taxon>
        <taxon>Solaneae</taxon>
        <taxon>Solanum</taxon>
    </lineage>
</organism>
<dbReference type="GO" id="GO:0003677">
    <property type="term" value="F:DNA binding"/>
    <property type="evidence" value="ECO:0007669"/>
    <property type="project" value="UniProtKB-KW"/>
</dbReference>
<dbReference type="PROSITE" id="PS50863">
    <property type="entry name" value="B3"/>
    <property type="match status" value="1"/>
</dbReference>
<evidence type="ECO:0000256" key="5">
    <source>
        <dbReference type="ARBA" id="ARBA00023242"/>
    </source>
</evidence>
<proteinExistence type="predicted"/>
<comment type="subcellular location">
    <subcellularLocation>
        <location evidence="1">Nucleus</location>
    </subcellularLocation>
</comment>
<feature type="domain" description="TF-B3" evidence="6">
    <location>
        <begin position="1"/>
        <end position="72"/>
    </location>
</feature>
<reference evidence="7" key="1">
    <citation type="submission" date="2023-08" db="EMBL/GenBank/DDBJ databases">
        <title>A de novo genome assembly of Solanum verrucosum Schlechtendal, a Mexican diploid species geographically isolated from the other diploid A-genome species in potato relatives.</title>
        <authorList>
            <person name="Hosaka K."/>
        </authorList>
    </citation>
    <scope>NUCLEOTIDE SEQUENCE</scope>
    <source>
        <tissue evidence="7">Young leaves</tissue>
    </source>
</reference>
<dbReference type="SUPFAM" id="SSF101936">
    <property type="entry name" value="DNA-binding pseudobarrel domain"/>
    <property type="match status" value="1"/>
</dbReference>